<gene>
    <name evidence="1" type="ORF">BDD14_4160</name>
</gene>
<keyword evidence="2" id="KW-1185">Reference proteome</keyword>
<dbReference type="RefSeq" id="WP_242618073.1">
    <property type="nucleotide sequence ID" value="NZ_SHKW01000001.1"/>
</dbReference>
<dbReference type="AlphaFoldDB" id="A0A4Q7YZG0"/>
<accession>A0A4Q7YZG0</accession>
<proteinExistence type="predicted"/>
<organism evidence="1 2">
    <name type="scientific">Edaphobacter modestus</name>
    <dbReference type="NCBI Taxonomy" id="388466"/>
    <lineage>
        <taxon>Bacteria</taxon>
        <taxon>Pseudomonadati</taxon>
        <taxon>Acidobacteriota</taxon>
        <taxon>Terriglobia</taxon>
        <taxon>Terriglobales</taxon>
        <taxon>Acidobacteriaceae</taxon>
        <taxon>Edaphobacter</taxon>
    </lineage>
</organism>
<protein>
    <submittedName>
        <fullName evidence="1">Uncharacterized protein DUF481</fullName>
    </submittedName>
</protein>
<name>A0A4Q7YZG0_9BACT</name>
<dbReference type="InterPro" id="IPR007433">
    <property type="entry name" value="DUF481"/>
</dbReference>
<dbReference type="Proteomes" id="UP000292958">
    <property type="component" value="Unassembled WGS sequence"/>
</dbReference>
<reference evidence="1 2" key="1">
    <citation type="submission" date="2019-02" db="EMBL/GenBank/DDBJ databases">
        <title>Genomic Encyclopedia of Archaeal and Bacterial Type Strains, Phase II (KMG-II): from individual species to whole genera.</title>
        <authorList>
            <person name="Goeker M."/>
        </authorList>
    </citation>
    <scope>NUCLEOTIDE SEQUENCE [LARGE SCALE GENOMIC DNA]</scope>
    <source>
        <strain evidence="1 2">DSM 18101</strain>
    </source>
</reference>
<dbReference type="Pfam" id="PF04338">
    <property type="entry name" value="DUF481"/>
    <property type="match status" value="1"/>
</dbReference>
<dbReference type="EMBL" id="SHKW01000001">
    <property type="protein sequence ID" value="RZU42569.1"/>
    <property type="molecule type" value="Genomic_DNA"/>
</dbReference>
<evidence type="ECO:0000313" key="2">
    <source>
        <dbReference type="Proteomes" id="UP000292958"/>
    </source>
</evidence>
<sequence length="408" mass="44688">MTVNLKSRLILSQQRGRCWLRNLAMVSLLAIGIPSVMRAQDKPAASAPDVIIFKNGDQLTGKFEHSIGDEIVFQSDAVGEITVSLDKVKELRSSSNFVILKKDEKVTRTPKQPESLAVEDGAVKTTAPSGTTETIAGKDVGYIVDGGTYNKELNGNPGFFRGWNGSVTGGATVLQSTTYGQNYTAALALVRAIPSVAYLPPRTRTTFNLLETYGKLTQPVVPNPTGLAAAEAKTSIFHTDFEHDKYFTPRFYMLGGLSYDHNFAQGLNFQQIYGVGVGYTVFQTAVHQFDVKTDIHYQQQKFIQPVQPAPPAPLLPLTPDQNLIGSTFGEAYKRTLPGKILLTHSGTYIQSWNNTNAWSAIGVLGLALPVYHHFSLSVNLLDNYLNNPAFGFNKNSLQFVTGVTYSFH</sequence>
<comment type="caution">
    <text evidence="1">The sequence shown here is derived from an EMBL/GenBank/DDBJ whole genome shotgun (WGS) entry which is preliminary data.</text>
</comment>
<evidence type="ECO:0000313" key="1">
    <source>
        <dbReference type="EMBL" id="RZU42569.1"/>
    </source>
</evidence>